<dbReference type="GO" id="GO:0016887">
    <property type="term" value="F:ATP hydrolysis activity"/>
    <property type="evidence" value="ECO:0007669"/>
    <property type="project" value="InterPro"/>
</dbReference>
<feature type="domain" description="AAA+ ATPase" evidence="1">
    <location>
        <begin position="456"/>
        <end position="593"/>
    </location>
</feature>
<evidence type="ECO:0000313" key="3">
    <source>
        <dbReference type="Proteomes" id="UP000186015"/>
    </source>
</evidence>
<dbReference type="InterPro" id="IPR003593">
    <property type="entry name" value="AAA+_ATPase"/>
</dbReference>
<dbReference type="GO" id="GO:0005524">
    <property type="term" value="F:ATP binding"/>
    <property type="evidence" value="ECO:0007669"/>
    <property type="project" value="InterPro"/>
</dbReference>
<name>A0A1H7P4W2_RUMAL</name>
<dbReference type="Pfam" id="PF07728">
    <property type="entry name" value="AAA_5"/>
    <property type="match status" value="1"/>
</dbReference>
<sequence>MAKSRIDAVMQAVKAALKRDDKYVPLSKYLAEIKREPEKNVFGSEETLYELVDSIIASRGEKKPIEMMNEAEDIYRTVLPLGEETKNYRFANAVFLKIFEKNGIYHSGLFTKELYLCFNDKQIYIETMCSIADIPTAEKNIYYINTFGCELRQYYSDEKSFASSLISGVMKLCSAHDKEAECERLIGYAQMACGIYDITEDRIARSEMMLKNSEETLAGARHTLDLTEDRLDSFKNFVEQNEKTIKDLTLSETEKLTREAKNAEFKLREAFDAFLNEEHDSIVFEKDKLVREVIDSADSKIRELKMLAAGIKDNTAAELFRINTEANKAIDRASSMLNNGELKNILTEVNKSSDLVNRIIRVDEFSKNFDTEKAEAAAAAAVAPVQVTAGVRPTIVQINAQRCTEPADMTPNFFFDETYPFKDRFEKLMEKKQKDIATNNALYHEHFDDIITAVIEDSNPYMIGPSGCGKTFLVGQIARLLGLEYLDIGYINEEYDLLGFQTADGGYNYPAFYRAYKYGGIVFCDEFDNGNIRAAVKLNSFMSNSKDASYCFPNGERVMRHPNFRIIAAGNTAGDGADRNYSTREKIEESLMQRFTAIYVDYDNRLEKDILRDYPQWFEFAAAFRNATTAWSKGNQTAAPGIFTTRDATSIKKYLDHQSYDVEAIVRYEFIETKDNEYLAFLQREMAKFYNGNERESIGIFNVFNKIVFDIRNGDTRR</sequence>
<protein>
    <submittedName>
        <fullName evidence="2">AAA domain (Dynein-related subfamily)</fullName>
    </submittedName>
</protein>
<dbReference type="SUPFAM" id="SSF52540">
    <property type="entry name" value="P-loop containing nucleoside triphosphate hydrolases"/>
    <property type="match status" value="1"/>
</dbReference>
<gene>
    <name evidence="2" type="ORF">SAMN05216469_11914</name>
</gene>
<organism evidence="2 3">
    <name type="scientific">Ruminococcus albus</name>
    <dbReference type="NCBI Taxonomy" id="1264"/>
    <lineage>
        <taxon>Bacteria</taxon>
        <taxon>Bacillati</taxon>
        <taxon>Bacillota</taxon>
        <taxon>Clostridia</taxon>
        <taxon>Eubacteriales</taxon>
        <taxon>Oscillospiraceae</taxon>
        <taxon>Ruminococcus</taxon>
    </lineage>
</organism>
<dbReference type="RefSeq" id="WP_074835520.1">
    <property type="nucleotide sequence ID" value="NZ_FOAT01000019.1"/>
</dbReference>
<dbReference type="InterPro" id="IPR011704">
    <property type="entry name" value="ATPase_dyneun-rel_AAA"/>
</dbReference>
<accession>A0A1H7P4W2</accession>
<evidence type="ECO:0000259" key="1">
    <source>
        <dbReference type="SMART" id="SM00382"/>
    </source>
</evidence>
<dbReference type="OrthoDB" id="1814213at2"/>
<reference evidence="2 3" key="1">
    <citation type="submission" date="2016-10" db="EMBL/GenBank/DDBJ databases">
        <authorList>
            <person name="de Groot N.N."/>
        </authorList>
    </citation>
    <scope>NUCLEOTIDE SEQUENCE [LARGE SCALE GENOMIC DNA]</scope>
    <source>
        <strain evidence="2 3">KH2T6</strain>
    </source>
</reference>
<dbReference type="SMART" id="SM00382">
    <property type="entry name" value="AAA"/>
    <property type="match status" value="1"/>
</dbReference>
<evidence type="ECO:0000313" key="2">
    <source>
        <dbReference type="EMBL" id="SEL30822.1"/>
    </source>
</evidence>
<dbReference type="EMBL" id="FOAT01000019">
    <property type="protein sequence ID" value="SEL30822.1"/>
    <property type="molecule type" value="Genomic_DNA"/>
</dbReference>
<proteinExistence type="predicted"/>
<dbReference type="AlphaFoldDB" id="A0A1H7P4W2"/>
<dbReference type="Gene3D" id="3.40.50.300">
    <property type="entry name" value="P-loop containing nucleotide triphosphate hydrolases"/>
    <property type="match status" value="1"/>
</dbReference>
<dbReference type="InterPro" id="IPR027417">
    <property type="entry name" value="P-loop_NTPase"/>
</dbReference>
<dbReference type="Proteomes" id="UP000186015">
    <property type="component" value="Unassembled WGS sequence"/>
</dbReference>